<evidence type="ECO:0000313" key="3">
    <source>
        <dbReference type="Proteomes" id="UP000222749"/>
    </source>
</evidence>
<feature type="transmembrane region" description="Helical" evidence="1">
    <location>
        <begin position="13"/>
        <end position="33"/>
    </location>
</feature>
<proteinExistence type="predicted"/>
<dbReference type="InterPro" id="IPR022704">
    <property type="entry name" value="DUF2746"/>
</dbReference>
<evidence type="ECO:0000313" key="2">
    <source>
        <dbReference type="EMBL" id="AMS00832.1"/>
    </source>
</evidence>
<organism evidence="2 3">
    <name type="scientific">Mycobacterium phage Eidsmoe</name>
    <dbReference type="NCBI Taxonomy" id="1821221"/>
    <lineage>
        <taxon>Viruses</taxon>
        <taxon>Duplodnaviria</taxon>
        <taxon>Heunggongvirae</taxon>
        <taxon>Uroviricota</taxon>
        <taxon>Caudoviricetes</taxon>
        <taxon>Fromanvirus</taxon>
        <taxon>Fromanvirus alma</taxon>
    </lineage>
</organism>
<keyword evidence="1" id="KW-0472">Membrane</keyword>
<accession>A0A142K4U0</accession>
<keyword evidence="1" id="KW-1133">Transmembrane helix</keyword>
<protein>
    <submittedName>
        <fullName evidence="2">Minor tail protein</fullName>
    </submittedName>
</protein>
<dbReference type="Pfam" id="PF10874">
    <property type="entry name" value="DUF2746"/>
    <property type="match status" value="1"/>
</dbReference>
<dbReference type="EMBL" id="KU716094">
    <property type="protein sequence ID" value="AMS00832.1"/>
    <property type="molecule type" value="Genomic_DNA"/>
</dbReference>
<reference evidence="3" key="1">
    <citation type="submission" date="2016-02" db="EMBL/GenBank/DDBJ databases">
        <authorList>
            <person name="Wen L."/>
            <person name="He K."/>
            <person name="Yang H."/>
        </authorList>
    </citation>
    <scope>NUCLEOTIDE SEQUENCE [LARGE SCALE GENOMIC DNA]</scope>
</reference>
<gene>
    <name evidence="2" type="ORF">PBI_EIDSMOE_32</name>
</gene>
<keyword evidence="1" id="KW-0812">Transmembrane</keyword>
<dbReference type="Proteomes" id="UP000222749">
    <property type="component" value="Segment"/>
</dbReference>
<evidence type="ECO:0000256" key="1">
    <source>
        <dbReference type="SAM" id="Phobius"/>
    </source>
</evidence>
<sequence>MQGLFNPDSNWEVFMLCFVAACPVLAVVLPVWLTQRAHGKKLGDIKEQVANSHSTNLRDDIDRVLASVATLAEGLGDVKTDVRDARTDIADVRRDLRLEREERINGDRLRIEAQSINISPGG</sequence>
<name>A0A142K4U0_9CAUD</name>